<dbReference type="InterPro" id="IPR027417">
    <property type="entry name" value="P-loop_NTPase"/>
</dbReference>
<keyword evidence="5" id="KW-0067">ATP-binding</keyword>
<dbReference type="GO" id="GO:0005524">
    <property type="term" value="F:ATP binding"/>
    <property type="evidence" value="ECO:0007669"/>
    <property type="project" value="UniProtKB-KW"/>
</dbReference>
<evidence type="ECO:0000259" key="6">
    <source>
        <dbReference type="PROSITE" id="PS50893"/>
    </source>
</evidence>
<evidence type="ECO:0000256" key="3">
    <source>
        <dbReference type="ARBA" id="ARBA00022458"/>
    </source>
</evidence>
<evidence type="ECO:0000313" key="7">
    <source>
        <dbReference type="EMBL" id="AGA67273.1"/>
    </source>
</evidence>
<evidence type="ECO:0000313" key="8">
    <source>
        <dbReference type="Proteomes" id="UP000010793"/>
    </source>
</evidence>
<dbReference type="SMART" id="SM00382">
    <property type="entry name" value="AAA"/>
    <property type="match status" value="1"/>
</dbReference>
<dbReference type="PANTHER" id="PTHR42711">
    <property type="entry name" value="ABC TRANSPORTER ATP-BINDING PROTEIN"/>
    <property type="match status" value="1"/>
</dbReference>
<keyword evidence="3" id="KW-0536">Nodulation</keyword>
<evidence type="ECO:0000256" key="1">
    <source>
        <dbReference type="ARBA" id="ARBA00005417"/>
    </source>
</evidence>
<dbReference type="GO" id="GO:0016887">
    <property type="term" value="F:ATP hydrolysis activity"/>
    <property type="evidence" value="ECO:0007669"/>
    <property type="project" value="InterPro"/>
</dbReference>
<dbReference type="PROSITE" id="PS50893">
    <property type="entry name" value="ABC_TRANSPORTER_2"/>
    <property type="match status" value="1"/>
</dbReference>
<dbReference type="RefSeq" id="WP_015274846.1">
    <property type="nucleotide sequence ID" value="NC_019908.1"/>
</dbReference>
<gene>
    <name evidence="7" type="ORF">BPP43_10515</name>
</gene>
<dbReference type="PANTHER" id="PTHR42711:SF5">
    <property type="entry name" value="ABC TRANSPORTER ATP-BINDING PROTEIN NATA"/>
    <property type="match status" value="1"/>
</dbReference>
<evidence type="ECO:0000256" key="5">
    <source>
        <dbReference type="ARBA" id="ARBA00022840"/>
    </source>
</evidence>
<dbReference type="EMBL" id="CP002873">
    <property type="protein sequence ID" value="AGA67273.1"/>
    <property type="molecule type" value="Genomic_DNA"/>
</dbReference>
<dbReference type="AlphaFoldDB" id="A0A3B6VN46"/>
<dbReference type="CDD" id="cd03230">
    <property type="entry name" value="ABC_DR_subfamily_A"/>
    <property type="match status" value="1"/>
</dbReference>
<accession>A0A3B6VN46</accession>
<proteinExistence type="inferred from homology"/>
<dbReference type="SUPFAM" id="SSF52540">
    <property type="entry name" value="P-loop containing nucleoside triphosphate hydrolases"/>
    <property type="match status" value="1"/>
</dbReference>
<dbReference type="InterPro" id="IPR003439">
    <property type="entry name" value="ABC_transporter-like_ATP-bd"/>
</dbReference>
<evidence type="ECO:0000256" key="4">
    <source>
        <dbReference type="ARBA" id="ARBA00022741"/>
    </source>
</evidence>
<name>A0A3B6VN46_BRAPL</name>
<dbReference type="Proteomes" id="UP000010793">
    <property type="component" value="Chromosome"/>
</dbReference>
<reference evidence="7 8" key="1">
    <citation type="journal article" date="2013" name="Genome Announc.">
        <title>Complete Genome Sequence of the Porcine Strain Brachyspira pilosicoli P43/6/78(T.).</title>
        <authorList>
            <person name="Lin C."/>
            <person name="den Bakker H.C."/>
            <person name="Suzuki H."/>
            <person name="Lefebure T."/>
            <person name="Ponnala L."/>
            <person name="Sun Q."/>
            <person name="Stanhope M.J."/>
            <person name="Wiedmann M."/>
            <person name="Duhamel G.E."/>
        </authorList>
    </citation>
    <scope>NUCLEOTIDE SEQUENCE [LARGE SCALE GENOMIC DNA]</scope>
    <source>
        <strain evidence="7 8">P43/6/78</strain>
    </source>
</reference>
<keyword evidence="4" id="KW-0547">Nucleotide-binding</keyword>
<organism evidence="7 8">
    <name type="scientific">Brachyspira pilosicoli P43/6/78</name>
    <dbReference type="NCBI Taxonomy" id="1042417"/>
    <lineage>
        <taxon>Bacteria</taxon>
        <taxon>Pseudomonadati</taxon>
        <taxon>Spirochaetota</taxon>
        <taxon>Spirochaetia</taxon>
        <taxon>Brachyspirales</taxon>
        <taxon>Brachyspiraceae</taxon>
        <taxon>Brachyspira</taxon>
    </lineage>
</organism>
<protein>
    <submittedName>
        <fullName evidence="7">ABC transporter-like protein</fullName>
    </submittedName>
</protein>
<comment type="similarity">
    <text evidence="1">Belongs to the ABC transporter superfamily.</text>
</comment>
<dbReference type="Gene3D" id="3.40.50.300">
    <property type="entry name" value="P-loop containing nucleotide triphosphate hydrolases"/>
    <property type="match status" value="1"/>
</dbReference>
<feature type="domain" description="ABC transporter" evidence="6">
    <location>
        <begin position="6"/>
        <end position="225"/>
    </location>
</feature>
<dbReference type="KEGG" id="bpip:BPP43_10515"/>
<dbReference type="InterPro" id="IPR003593">
    <property type="entry name" value="AAA+_ATPase"/>
</dbReference>
<dbReference type="InterPro" id="IPR050763">
    <property type="entry name" value="ABC_transporter_ATP-binding"/>
</dbReference>
<dbReference type="Pfam" id="PF00005">
    <property type="entry name" value="ABC_tran"/>
    <property type="match status" value="1"/>
</dbReference>
<evidence type="ECO:0000256" key="2">
    <source>
        <dbReference type="ARBA" id="ARBA00022448"/>
    </source>
</evidence>
<sequence length="231" mass="26267">MQEVLISAKNIEKKFNKNIILKDVSLDINKGEVIALVGPNGSGKTTLINILLGILKADKGELKINIENYKKHIGLQLQSTPFFEGYNVKDNILMFSALYDIKMSDEKIESILNKYNLNPKTPAIKLSGGEQKKLAIMIATMQNPDLLIFDEPTASLDPRERYNIKNMILELAKNNKTILFTSHDLEEVEDIASKIVFLYKGEILEKGSKEELLKKYNFDSLEKVYLHITNY</sequence>
<keyword evidence="8" id="KW-1185">Reference proteome</keyword>
<keyword evidence="2" id="KW-0813">Transport</keyword>